<sequence length="597" mass="65839">MNKYITALTRRKNVSFDETTKLKRVLGLCDLTFLGLGVTLGLGTYVLAGSVAKNHAGPAVCVSFLIAAIASAVAGLCYAEFACRVPRAGSAYIYSYVTMGEFIAFIIGWNLVLEYVIGTAGLARGLSDYINALSDHVISKALRDTMPMNVDFLSSYPDFLALLIMIILVVVMSNGARESSMLNNILTSANILLVIIVVGFGLTAANVDLWRIQKEDIPQNVTNAGEGGFVPFGFAGVLSGAAQCFFAFVGFDAVATTADEANNPKRIIPIAIVLCLFISFLAYFGVSTILTLMLPYYDQDEQAPFPYVFERVDMVYAKWIATVGAIFAITSTLVGNMFALPRIIYAMASDGLVFKILSRINERTRTPLIATAVTGLAAGIMAMIFDIQQLVEMLSIGTLVAYTIVSLCVLILRYRPENESTNHLNIDLQHEKKSIRKETCNIFKTVFNLNRNKRADNHTSAIVNWSITGFCTLSLAIIVCMKFKYFISLEHPFHLALFVFFIVILLLFVVIIARQPEEKCDIAFKVPLVPLIPCSSVFINILLMSTSQLHTYIRLFGWLAIGFIIYFSYGIWHSAERKVQVAENDNKEGKPAITTKL</sequence>
<keyword evidence="4 5" id="KW-0472">Membrane</keyword>
<dbReference type="Proteomes" id="UP001458880">
    <property type="component" value="Unassembled WGS sequence"/>
</dbReference>
<feature type="domain" description="Cationic amino acid transporter C-terminal" evidence="6">
    <location>
        <begin position="524"/>
        <end position="574"/>
    </location>
</feature>
<dbReference type="AlphaFoldDB" id="A0AAW1MD52"/>
<evidence type="ECO:0000259" key="6">
    <source>
        <dbReference type="Pfam" id="PF13906"/>
    </source>
</evidence>
<accession>A0AAW1MD52</accession>
<feature type="transmembrane region" description="Helical" evidence="5">
    <location>
        <begin position="555"/>
        <end position="572"/>
    </location>
</feature>
<dbReference type="InterPro" id="IPR002293">
    <property type="entry name" value="AA/rel_permease1"/>
</dbReference>
<feature type="transmembrane region" description="Helical" evidence="5">
    <location>
        <begin position="159"/>
        <end position="177"/>
    </location>
</feature>
<feature type="transmembrane region" description="Helical" evidence="5">
    <location>
        <begin position="316"/>
        <end position="345"/>
    </location>
</feature>
<feature type="transmembrane region" description="Helical" evidence="5">
    <location>
        <begin position="31"/>
        <end position="51"/>
    </location>
</feature>
<feature type="transmembrane region" description="Helical" evidence="5">
    <location>
        <begin position="91"/>
        <end position="112"/>
    </location>
</feature>
<evidence type="ECO:0000313" key="7">
    <source>
        <dbReference type="EMBL" id="KAK9744683.1"/>
    </source>
</evidence>
<feature type="transmembrane region" description="Helical" evidence="5">
    <location>
        <begin position="57"/>
        <end position="79"/>
    </location>
</feature>
<feature type="transmembrane region" description="Helical" evidence="5">
    <location>
        <begin position="493"/>
        <end position="513"/>
    </location>
</feature>
<name>A0AAW1MD52_POPJA</name>
<dbReference type="GO" id="GO:0061459">
    <property type="term" value="F:L-arginine transmembrane transporter activity"/>
    <property type="evidence" value="ECO:0007669"/>
    <property type="project" value="TreeGrafter"/>
</dbReference>
<feature type="transmembrane region" description="Helical" evidence="5">
    <location>
        <begin position="393"/>
        <end position="412"/>
    </location>
</feature>
<dbReference type="FunFam" id="1.20.1740.10:FF:000010">
    <property type="entry name" value="probable cationic amino acid transporter"/>
    <property type="match status" value="1"/>
</dbReference>
<evidence type="ECO:0000313" key="8">
    <source>
        <dbReference type="Proteomes" id="UP001458880"/>
    </source>
</evidence>
<protein>
    <submittedName>
        <fullName evidence="7">Amino acid permease</fullName>
    </submittedName>
</protein>
<keyword evidence="3 5" id="KW-1133">Transmembrane helix</keyword>
<dbReference type="GO" id="GO:0005886">
    <property type="term" value="C:plasma membrane"/>
    <property type="evidence" value="ECO:0007669"/>
    <property type="project" value="TreeGrafter"/>
</dbReference>
<feature type="transmembrane region" description="Helical" evidence="5">
    <location>
        <begin position="189"/>
        <end position="212"/>
    </location>
</feature>
<dbReference type="PANTHER" id="PTHR43243:SF95">
    <property type="entry name" value="LD37241P"/>
    <property type="match status" value="1"/>
</dbReference>
<gene>
    <name evidence="7" type="ORF">QE152_g7517</name>
</gene>
<comment type="subcellular location">
    <subcellularLocation>
        <location evidence="1">Membrane</location>
        <topology evidence="1">Multi-pass membrane protein</topology>
    </subcellularLocation>
</comment>
<proteinExistence type="predicted"/>
<feature type="transmembrane region" description="Helical" evidence="5">
    <location>
        <begin position="461"/>
        <end position="487"/>
    </location>
</feature>
<dbReference type="GO" id="GO:0000064">
    <property type="term" value="F:L-ornithine transmembrane transporter activity"/>
    <property type="evidence" value="ECO:0007669"/>
    <property type="project" value="TreeGrafter"/>
</dbReference>
<evidence type="ECO:0000256" key="4">
    <source>
        <dbReference type="ARBA" id="ARBA00023136"/>
    </source>
</evidence>
<dbReference type="EMBL" id="JASPKY010000055">
    <property type="protein sequence ID" value="KAK9744683.1"/>
    <property type="molecule type" value="Genomic_DNA"/>
</dbReference>
<feature type="transmembrane region" description="Helical" evidence="5">
    <location>
        <begin position="522"/>
        <end position="543"/>
    </location>
</feature>
<keyword evidence="8" id="KW-1185">Reference proteome</keyword>
<dbReference type="InterPro" id="IPR029485">
    <property type="entry name" value="CAT_C"/>
</dbReference>
<keyword evidence="2 5" id="KW-0812">Transmembrane</keyword>
<feature type="transmembrane region" description="Helical" evidence="5">
    <location>
        <begin position="366"/>
        <end position="387"/>
    </location>
</feature>
<evidence type="ECO:0000256" key="2">
    <source>
        <dbReference type="ARBA" id="ARBA00022692"/>
    </source>
</evidence>
<dbReference type="PIRSF" id="PIRSF006060">
    <property type="entry name" value="AA_transporter"/>
    <property type="match status" value="1"/>
</dbReference>
<dbReference type="Pfam" id="PF13906">
    <property type="entry name" value="AA_permease_C"/>
    <property type="match status" value="1"/>
</dbReference>
<dbReference type="PANTHER" id="PTHR43243">
    <property type="entry name" value="INNER MEMBRANE TRANSPORTER YGJI-RELATED"/>
    <property type="match status" value="1"/>
</dbReference>
<dbReference type="GO" id="GO:0097638">
    <property type="term" value="P:L-arginine import across plasma membrane"/>
    <property type="evidence" value="ECO:0007669"/>
    <property type="project" value="TreeGrafter"/>
</dbReference>
<evidence type="ECO:0000256" key="1">
    <source>
        <dbReference type="ARBA" id="ARBA00004141"/>
    </source>
</evidence>
<feature type="transmembrane region" description="Helical" evidence="5">
    <location>
        <begin position="267"/>
        <end position="296"/>
    </location>
</feature>
<organism evidence="7 8">
    <name type="scientific">Popillia japonica</name>
    <name type="common">Japanese beetle</name>
    <dbReference type="NCBI Taxonomy" id="7064"/>
    <lineage>
        <taxon>Eukaryota</taxon>
        <taxon>Metazoa</taxon>
        <taxon>Ecdysozoa</taxon>
        <taxon>Arthropoda</taxon>
        <taxon>Hexapoda</taxon>
        <taxon>Insecta</taxon>
        <taxon>Pterygota</taxon>
        <taxon>Neoptera</taxon>
        <taxon>Endopterygota</taxon>
        <taxon>Coleoptera</taxon>
        <taxon>Polyphaga</taxon>
        <taxon>Scarabaeiformia</taxon>
        <taxon>Scarabaeidae</taxon>
        <taxon>Rutelinae</taxon>
        <taxon>Popillia</taxon>
    </lineage>
</organism>
<evidence type="ECO:0000256" key="5">
    <source>
        <dbReference type="SAM" id="Phobius"/>
    </source>
</evidence>
<comment type="caution">
    <text evidence="7">The sequence shown here is derived from an EMBL/GenBank/DDBJ whole genome shotgun (WGS) entry which is preliminary data.</text>
</comment>
<dbReference type="Pfam" id="PF13520">
    <property type="entry name" value="AA_permease_2"/>
    <property type="match status" value="1"/>
</dbReference>
<feature type="transmembrane region" description="Helical" evidence="5">
    <location>
        <begin position="232"/>
        <end position="255"/>
    </location>
</feature>
<dbReference type="GO" id="GO:0015189">
    <property type="term" value="F:L-lysine transmembrane transporter activity"/>
    <property type="evidence" value="ECO:0007669"/>
    <property type="project" value="TreeGrafter"/>
</dbReference>
<dbReference type="Gene3D" id="1.20.1740.10">
    <property type="entry name" value="Amino acid/polyamine transporter I"/>
    <property type="match status" value="2"/>
</dbReference>
<reference evidence="7 8" key="1">
    <citation type="journal article" date="2024" name="BMC Genomics">
        <title>De novo assembly and annotation of Popillia japonica's genome with initial clues to its potential as an invasive pest.</title>
        <authorList>
            <person name="Cucini C."/>
            <person name="Boschi S."/>
            <person name="Funari R."/>
            <person name="Cardaioli E."/>
            <person name="Iannotti N."/>
            <person name="Marturano G."/>
            <person name="Paoli F."/>
            <person name="Bruttini M."/>
            <person name="Carapelli A."/>
            <person name="Frati F."/>
            <person name="Nardi F."/>
        </authorList>
    </citation>
    <scope>NUCLEOTIDE SEQUENCE [LARGE SCALE GENOMIC DNA]</scope>
    <source>
        <strain evidence="7">DMR45628</strain>
    </source>
</reference>
<evidence type="ECO:0000256" key="3">
    <source>
        <dbReference type="ARBA" id="ARBA00022989"/>
    </source>
</evidence>